<feature type="transmembrane region" description="Helical" evidence="1">
    <location>
        <begin position="114"/>
        <end position="133"/>
    </location>
</feature>
<proteinExistence type="predicted"/>
<feature type="transmembrane region" description="Helical" evidence="1">
    <location>
        <begin position="154"/>
        <end position="172"/>
    </location>
</feature>
<name>A0A918Y1W1_9ACTN</name>
<accession>A0A918Y1W1</accession>
<evidence type="ECO:0000259" key="2">
    <source>
        <dbReference type="Pfam" id="PF14219"/>
    </source>
</evidence>
<protein>
    <recommendedName>
        <fullName evidence="2">DUF4328 domain-containing protein</fullName>
    </recommendedName>
</protein>
<feature type="transmembrane region" description="Helical" evidence="1">
    <location>
        <begin position="70"/>
        <end position="94"/>
    </location>
</feature>
<dbReference type="Pfam" id="PF14219">
    <property type="entry name" value="DUF4328"/>
    <property type="match status" value="1"/>
</dbReference>
<dbReference type="EMBL" id="BMVF01000004">
    <property type="protein sequence ID" value="GHD87108.1"/>
    <property type="molecule type" value="Genomic_DNA"/>
</dbReference>
<sequence length="223" mass="23841">MDDRKPQPAFLAGPVGRSARSATVALVAVGAAWAARAAWQIRLAAAGAPASGPPDRGDGRHRPLTSLENSYHLVSALGDAAVLLCAAAFLAWLLRIRDNAAALSGRPLRHAWPWVYAGWVTPVANLWLPRAVVVDVHRAIAPGQRLPRCVNWWWGLWLAGSLSGAGLMYTGTTDSVIERAYTDVWQLVAADAMVVAAAVAAILVVRTLTAAQRTRTAVFVRRD</sequence>
<comment type="caution">
    <text evidence="3">The sequence shown here is derived from an EMBL/GenBank/DDBJ whole genome shotgun (WGS) entry which is preliminary data.</text>
</comment>
<evidence type="ECO:0000313" key="3">
    <source>
        <dbReference type="EMBL" id="GHD87108.1"/>
    </source>
</evidence>
<feature type="transmembrane region" description="Helical" evidence="1">
    <location>
        <begin position="184"/>
        <end position="205"/>
    </location>
</feature>
<evidence type="ECO:0000313" key="4">
    <source>
        <dbReference type="Proteomes" id="UP000608955"/>
    </source>
</evidence>
<dbReference type="RefSeq" id="WP_190177164.1">
    <property type="nucleotide sequence ID" value="NZ_BMVF01000004.1"/>
</dbReference>
<dbReference type="Proteomes" id="UP000608955">
    <property type="component" value="Unassembled WGS sequence"/>
</dbReference>
<reference evidence="3" key="2">
    <citation type="submission" date="2020-09" db="EMBL/GenBank/DDBJ databases">
        <authorList>
            <person name="Sun Q."/>
            <person name="Ohkuma M."/>
        </authorList>
    </citation>
    <scope>NUCLEOTIDE SEQUENCE</scope>
    <source>
        <strain evidence="3">JCM 4654</strain>
    </source>
</reference>
<feature type="domain" description="DUF4328" evidence="2">
    <location>
        <begin position="74"/>
        <end position="209"/>
    </location>
</feature>
<dbReference type="InterPro" id="IPR025565">
    <property type="entry name" value="DUF4328"/>
</dbReference>
<reference evidence="3" key="1">
    <citation type="journal article" date="2014" name="Int. J. Syst. Evol. Microbiol.">
        <title>Complete genome sequence of Corynebacterium casei LMG S-19264T (=DSM 44701T), isolated from a smear-ripened cheese.</title>
        <authorList>
            <consortium name="US DOE Joint Genome Institute (JGI-PGF)"/>
            <person name="Walter F."/>
            <person name="Albersmeier A."/>
            <person name="Kalinowski J."/>
            <person name="Ruckert C."/>
        </authorList>
    </citation>
    <scope>NUCLEOTIDE SEQUENCE</scope>
    <source>
        <strain evidence="3">JCM 4654</strain>
    </source>
</reference>
<evidence type="ECO:0000256" key="1">
    <source>
        <dbReference type="SAM" id="Phobius"/>
    </source>
</evidence>
<organism evidence="3 4">
    <name type="scientific">Streptomyces naganishii JCM 4654</name>
    <dbReference type="NCBI Taxonomy" id="1306179"/>
    <lineage>
        <taxon>Bacteria</taxon>
        <taxon>Bacillati</taxon>
        <taxon>Actinomycetota</taxon>
        <taxon>Actinomycetes</taxon>
        <taxon>Kitasatosporales</taxon>
        <taxon>Streptomycetaceae</taxon>
        <taxon>Streptomyces</taxon>
    </lineage>
</organism>
<gene>
    <name evidence="3" type="ORF">GCM10010508_17650</name>
</gene>
<keyword evidence="1" id="KW-0812">Transmembrane</keyword>
<keyword evidence="1" id="KW-1133">Transmembrane helix</keyword>
<keyword evidence="1" id="KW-0472">Membrane</keyword>
<keyword evidence="4" id="KW-1185">Reference proteome</keyword>
<dbReference type="AlphaFoldDB" id="A0A918Y1W1"/>